<feature type="repeat" description="PPR" evidence="2">
    <location>
        <begin position="58"/>
        <end position="92"/>
    </location>
</feature>
<dbReference type="InterPro" id="IPR002885">
    <property type="entry name" value="PPR_rpt"/>
</dbReference>
<dbReference type="EMBL" id="OZ020098">
    <property type="protein sequence ID" value="CAK9269748.1"/>
    <property type="molecule type" value="Genomic_DNA"/>
</dbReference>
<proteinExistence type="predicted"/>
<evidence type="ECO:0000313" key="4">
    <source>
        <dbReference type="Proteomes" id="UP001497444"/>
    </source>
</evidence>
<keyword evidence="1" id="KW-0677">Repeat</keyword>
<dbReference type="Pfam" id="PF01535">
    <property type="entry name" value="PPR"/>
    <property type="match status" value="2"/>
</dbReference>
<evidence type="ECO:0000256" key="1">
    <source>
        <dbReference type="ARBA" id="ARBA00022737"/>
    </source>
</evidence>
<accession>A0ABP0WSC6</accession>
<dbReference type="InterPro" id="IPR011990">
    <property type="entry name" value="TPR-like_helical_dom_sf"/>
</dbReference>
<keyword evidence="4" id="KW-1185">Reference proteome</keyword>
<sequence>MNLGHVKCEQEHKALELFPQMQQEVVPMLLHLKRVGVVMSRSFKVDVISMSLWGCKSDVFVVNSLVDMYAKCGSMEDAHWVFNMMPARNMVSLKAVLGGCAMHGQSNEALKHFEQMCEHVQSNDITSVCLLSAFSHAGLVNASLHCYACMSVVYMFSTTLEQYACMVNLLGHDGCLQEAENIT</sequence>
<dbReference type="PANTHER" id="PTHR47926">
    <property type="entry name" value="PENTATRICOPEPTIDE REPEAT-CONTAINING PROTEIN"/>
    <property type="match status" value="1"/>
</dbReference>
<name>A0ABP0WSC6_9BRYO</name>
<reference evidence="3" key="1">
    <citation type="submission" date="2024-02" db="EMBL/GenBank/DDBJ databases">
        <authorList>
            <consortium name="ELIXIR-Norway"/>
            <consortium name="Elixir Norway"/>
        </authorList>
    </citation>
    <scope>NUCLEOTIDE SEQUENCE</scope>
</reference>
<evidence type="ECO:0000256" key="2">
    <source>
        <dbReference type="PROSITE-ProRule" id="PRU00708"/>
    </source>
</evidence>
<organism evidence="3 4">
    <name type="scientific">Sphagnum jensenii</name>
    <dbReference type="NCBI Taxonomy" id="128206"/>
    <lineage>
        <taxon>Eukaryota</taxon>
        <taxon>Viridiplantae</taxon>
        <taxon>Streptophyta</taxon>
        <taxon>Embryophyta</taxon>
        <taxon>Bryophyta</taxon>
        <taxon>Sphagnophytina</taxon>
        <taxon>Sphagnopsida</taxon>
        <taxon>Sphagnales</taxon>
        <taxon>Sphagnaceae</taxon>
        <taxon>Sphagnum</taxon>
    </lineage>
</organism>
<dbReference type="Proteomes" id="UP001497444">
    <property type="component" value="Chromosome 3"/>
</dbReference>
<dbReference type="InterPro" id="IPR046960">
    <property type="entry name" value="PPR_At4g14850-like_plant"/>
</dbReference>
<dbReference type="Gene3D" id="1.25.40.10">
    <property type="entry name" value="Tetratricopeptide repeat domain"/>
    <property type="match status" value="1"/>
</dbReference>
<dbReference type="PROSITE" id="PS51375">
    <property type="entry name" value="PPR"/>
    <property type="match status" value="1"/>
</dbReference>
<evidence type="ECO:0000313" key="3">
    <source>
        <dbReference type="EMBL" id="CAK9269748.1"/>
    </source>
</evidence>
<protein>
    <recommendedName>
        <fullName evidence="5">Pentatricopeptide repeat-containing protein</fullName>
    </recommendedName>
</protein>
<gene>
    <name evidence="3" type="ORF">CSSPJE1EN1_LOCUS15226</name>
</gene>
<evidence type="ECO:0008006" key="5">
    <source>
        <dbReference type="Google" id="ProtNLM"/>
    </source>
</evidence>